<keyword evidence="5" id="KW-0472">Membrane</keyword>
<keyword evidence="8" id="KW-1185">Reference proteome</keyword>
<keyword evidence="3" id="KW-0238">DNA-binding</keyword>
<evidence type="ECO:0000256" key="4">
    <source>
        <dbReference type="SAM" id="Coils"/>
    </source>
</evidence>
<dbReference type="InterPro" id="IPR000432">
    <property type="entry name" value="DNA_mismatch_repair_MutS_C"/>
</dbReference>
<name>A0AAX2F4D9_9BACT</name>
<gene>
    <name evidence="7" type="ORF">SAMN05444364_11367</name>
</gene>
<keyword evidence="5" id="KW-0812">Transmembrane</keyword>
<dbReference type="PANTHER" id="PTHR11361:SF99">
    <property type="entry name" value="DNA MISMATCH REPAIR PROTEIN"/>
    <property type="match status" value="1"/>
</dbReference>
<comment type="caution">
    <text evidence="7">The sequence shown here is derived from an EMBL/GenBank/DDBJ whole genome shotgun (WGS) entry which is preliminary data.</text>
</comment>
<sequence length="615" mass="70411">MSSGLIYVYIMNKRLRESYQQKAEETSKLLVSLRNRSRVFILSEIGSFLVAIGFVVLYTLIDNAAWTLLCALAALLFYLYIRRRDVLNDRKIKTAEALLRVYQNEIDYLNGYFSGFDAGEQYVNPQHPYTFDMDVFGTGSLFQRMNRTISTGGSDQLAACLSTEWGSAKREELVGQIRQRMASVDELGKAELFLSEFKSLGVKERINTEEVLKALTDVHCQSFPKFFHSSLLRYFCYADLLGFYVSIVLSIVGLVPFLLPVWWGIFNFMFSFLCGHKHMRVISELIAKVHTQVDGYLRVLKLVNKTEFKSAELQALKKKLAGAEESFEQLELILQKIDNRSNEVGVFVFNSFALIDIAIVRLFLRWQHTYEQRTNEWIDSLNLFDALVSMGNFRLNEDRAVQAEISEENKVVYDAKNLYHPFLGEKAVANDFTIHDHEYYIVTGANMAGKSTFLRSLGINYLLAMNGLPVFAKQLKVSVFHLFTSMRTTDDLTHGISYFNAELLRLKKLLGSLRDDVPSLIILDEILKGTNSLDKLNGSRLFLQYIAERNVTGVIATHDLELSKMEEEYAGRFHNYCFEIELGEDITYSYKITKGVARNQNATFLLKGILNPNRI</sequence>
<dbReference type="EMBL" id="FQWA01000013">
    <property type="protein sequence ID" value="SHF85733.1"/>
    <property type="molecule type" value="Genomic_DNA"/>
</dbReference>
<accession>A0AAX2F4D9</accession>
<dbReference type="Proteomes" id="UP000184105">
    <property type="component" value="Unassembled WGS sequence"/>
</dbReference>
<feature type="transmembrane region" description="Helical" evidence="5">
    <location>
        <begin position="39"/>
        <end position="58"/>
    </location>
</feature>
<keyword evidence="5" id="KW-1133">Transmembrane helix</keyword>
<protein>
    <submittedName>
        <fullName evidence="7">MutS domain V</fullName>
    </submittedName>
</protein>
<feature type="domain" description="DNA mismatch repair proteins mutS family" evidence="6">
    <location>
        <begin position="437"/>
        <end position="607"/>
    </location>
</feature>
<keyword evidence="4" id="KW-0175">Coiled coil</keyword>
<evidence type="ECO:0000259" key="6">
    <source>
        <dbReference type="SMART" id="SM00534"/>
    </source>
</evidence>
<dbReference type="AlphaFoldDB" id="A0AAX2F4D9"/>
<dbReference type="GO" id="GO:0005524">
    <property type="term" value="F:ATP binding"/>
    <property type="evidence" value="ECO:0007669"/>
    <property type="project" value="UniProtKB-KW"/>
</dbReference>
<evidence type="ECO:0000313" key="7">
    <source>
        <dbReference type="EMBL" id="SHF85733.1"/>
    </source>
</evidence>
<evidence type="ECO:0000313" key="8">
    <source>
        <dbReference type="Proteomes" id="UP000184105"/>
    </source>
</evidence>
<dbReference type="InterPro" id="IPR027417">
    <property type="entry name" value="P-loop_NTPase"/>
</dbReference>
<organism evidence="7 8">
    <name type="scientific">Prevotella scopos JCM 17725</name>
    <dbReference type="NCBI Taxonomy" id="1236518"/>
    <lineage>
        <taxon>Bacteria</taxon>
        <taxon>Pseudomonadati</taxon>
        <taxon>Bacteroidota</taxon>
        <taxon>Bacteroidia</taxon>
        <taxon>Bacteroidales</taxon>
        <taxon>Prevotellaceae</taxon>
        <taxon>Prevotella</taxon>
    </lineage>
</organism>
<keyword evidence="2" id="KW-0067">ATP-binding</keyword>
<dbReference type="InterPro" id="IPR045076">
    <property type="entry name" value="MutS"/>
</dbReference>
<proteinExistence type="predicted"/>
<dbReference type="SMART" id="SM00534">
    <property type="entry name" value="MUTSac"/>
    <property type="match status" value="1"/>
</dbReference>
<dbReference type="Pfam" id="PF00488">
    <property type="entry name" value="MutS_V"/>
    <property type="match status" value="1"/>
</dbReference>
<keyword evidence="1" id="KW-0547">Nucleotide-binding</keyword>
<dbReference type="PANTHER" id="PTHR11361">
    <property type="entry name" value="DNA MISMATCH REPAIR PROTEIN MUTS FAMILY MEMBER"/>
    <property type="match status" value="1"/>
</dbReference>
<dbReference type="SUPFAM" id="SSF52540">
    <property type="entry name" value="P-loop containing nucleoside triphosphate hydrolases"/>
    <property type="match status" value="1"/>
</dbReference>
<evidence type="ECO:0000256" key="3">
    <source>
        <dbReference type="ARBA" id="ARBA00023125"/>
    </source>
</evidence>
<dbReference type="GO" id="GO:0140664">
    <property type="term" value="F:ATP-dependent DNA damage sensor activity"/>
    <property type="evidence" value="ECO:0007669"/>
    <property type="project" value="InterPro"/>
</dbReference>
<evidence type="ECO:0000256" key="2">
    <source>
        <dbReference type="ARBA" id="ARBA00022840"/>
    </source>
</evidence>
<feature type="coiled-coil region" evidence="4">
    <location>
        <begin position="306"/>
        <end position="340"/>
    </location>
</feature>
<feature type="transmembrane region" description="Helical" evidence="5">
    <location>
        <begin position="241"/>
        <end position="263"/>
    </location>
</feature>
<dbReference type="Gene3D" id="3.40.50.300">
    <property type="entry name" value="P-loop containing nucleotide triphosphate hydrolases"/>
    <property type="match status" value="1"/>
</dbReference>
<evidence type="ECO:0000256" key="1">
    <source>
        <dbReference type="ARBA" id="ARBA00022741"/>
    </source>
</evidence>
<dbReference type="GO" id="GO:0005829">
    <property type="term" value="C:cytosol"/>
    <property type="evidence" value="ECO:0007669"/>
    <property type="project" value="TreeGrafter"/>
</dbReference>
<feature type="transmembrane region" description="Helical" evidence="5">
    <location>
        <begin position="64"/>
        <end position="81"/>
    </location>
</feature>
<dbReference type="GO" id="GO:0006298">
    <property type="term" value="P:mismatch repair"/>
    <property type="evidence" value="ECO:0007669"/>
    <property type="project" value="InterPro"/>
</dbReference>
<evidence type="ECO:0000256" key="5">
    <source>
        <dbReference type="SAM" id="Phobius"/>
    </source>
</evidence>
<dbReference type="GO" id="GO:0030983">
    <property type="term" value="F:mismatched DNA binding"/>
    <property type="evidence" value="ECO:0007669"/>
    <property type="project" value="InterPro"/>
</dbReference>
<reference evidence="7 8" key="1">
    <citation type="submission" date="2016-11" db="EMBL/GenBank/DDBJ databases">
        <authorList>
            <person name="Varghese N."/>
            <person name="Submissions S."/>
        </authorList>
    </citation>
    <scope>NUCLEOTIDE SEQUENCE [LARGE SCALE GENOMIC DNA]</scope>
    <source>
        <strain evidence="7 8">DSM 22613</strain>
    </source>
</reference>